<dbReference type="AlphaFoldDB" id="A0A453JNS3"/>
<protein>
    <submittedName>
        <fullName evidence="1">Uncharacterized protein</fullName>
    </submittedName>
</protein>
<dbReference type="EnsemblPlants" id="AET5Gv20138000.1">
    <property type="protein sequence ID" value="AET5Gv20138000.1"/>
    <property type="gene ID" value="AET5Gv20138000"/>
</dbReference>
<reference evidence="1" key="5">
    <citation type="journal article" date="2021" name="G3 (Bethesda)">
        <title>Aegilops tauschii genome assembly Aet v5.0 features greater sequence contiguity and improved annotation.</title>
        <authorList>
            <person name="Wang L."/>
            <person name="Zhu T."/>
            <person name="Rodriguez J.C."/>
            <person name="Deal K.R."/>
            <person name="Dubcovsky J."/>
            <person name="McGuire P.E."/>
            <person name="Lux T."/>
            <person name="Spannagl M."/>
            <person name="Mayer K.F.X."/>
            <person name="Baldrich P."/>
            <person name="Meyers B.C."/>
            <person name="Huo N."/>
            <person name="Gu Y.Q."/>
            <person name="Zhou H."/>
            <person name="Devos K.M."/>
            <person name="Bennetzen J.L."/>
            <person name="Unver T."/>
            <person name="Budak H."/>
            <person name="Gulick P.J."/>
            <person name="Galiba G."/>
            <person name="Kalapos B."/>
            <person name="Nelson D.R."/>
            <person name="Li P."/>
            <person name="You F.M."/>
            <person name="Luo M.C."/>
            <person name="Dvorak J."/>
        </authorList>
    </citation>
    <scope>NUCLEOTIDE SEQUENCE [LARGE SCALE GENOMIC DNA]</scope>
    <source>
        <strain evidence="1">cv. AL8/78</strain>
    </source>
</reference>
<proteinExistence type="predicted"/>
<reference evidence="1" key="3">
    <citation type="journal article" date="2017" name="Nature">
        <title>Genome sequence of the progenitor of the wheat D genome Aegilops tauschii.</title>
        <authorList>
            <person name="Luo M.C."/>
            <person name="Gu Y.Q."/>
            <person name="Puiu D."/>
            <person name="Wang H."/>
            <person name="Twardziok S.O."/>
            <person name="Deal K.R."/>
            <person name="Huo N."/>
            <person name="Zhu T."/>
            <person name="Wang L."/>
            <person name="Wang Y."/>
            <person name="McGuire P.E."/>
            <person name="Liu S."/>
            <person name="Long H."/>
            <person name="Ramasamy R.K."/>
            <person name="Rodriguez J.C."/>
            <person name="Van S.L."/>
            <person name="Yuan L."/>
            <person name="Wang Z."/>
            <person name="Xia Z."/>
            <person name="Xiao L."/>
            <person name="Anderson O.D."/>
            <person name="Ouyang S."/>
            <person name="Liang Y."/>
            <person name="Zimin A.V."/>
            <person name="Pertea G."/>
            <person name="Qi P."/>
            <person name="Bennetzen J.L."/>
            <person name="Dai X."/>
            <person name="Dawson M.W."/>
            <person name="Muller H.G."/>
            <person name="Kugler K."/>
            <person name="Rivarola-Duarte L."/>
            <person name="Spannagl M."/>
            <person name="Mayer K.F.X."/>
            <person name="Lu F.H."/>
            <person name="Bevan M.W."/>
            <person name="Leroy P."/>
            <person name="Li P."/>
            <person name="You F.M."/>
            <person name="Sun Q."/>
            <person name="Liu Z."/>
            <person name="Lyons E."/>
            <person name="Wicker T."/>
            <person name="Salzberg S.L."/>
            <person name="Devos K.M."/>
            <person name="Dvorak J."/>
        </authorList>
    </citation>
    <scope>NUCLEOTIDE SEQUENCE [LARGE SCALE GENOMIC DNA]</scope>
    <source>
        <strain evidence="1">cv. AL8/78</strain>
    </source>
</reference>
<dbReference type="Gramene" id="AET5Gv20138000.1">
    <property type="protein sequence ID" value="AET5Gv20138000.1"/>
    <property type="gene ID" value="AET5Gv20138000"/>
</dbReference>
<reference evidence="1" key="4">
    <citation type="submission" date="2019-03" db="UniProtKB">
        <authorList>
            <consortium name="EnsemblPlants"/>
        </authorList>
    </citation>
    <scope>IDENTIFICATION</scope>
</reference>
<reference evidence="2" key="2">
    <citation type="journal article" date="2017" name="Nat. Plants">
        <title>The Aegilops tauschii genome reveals multiple impacts of transposons.</title>
        <authorList>
            <person name="Zhao G."/>
            <person name="Zou C."/>
            <person name="Li K."/>
            <person name="Wang K."/>
            <person name="Li T."/>
            <person name="Gao L."/>
            <person name="Zhang X."/>
            <person name="Wang H."/>
            <person name="Yang Z."/>
            <person name="Liu X."/>
            <person name="Jiang W."/>
            <person name="Mao L."/>
            <person name="Kong X."/>
            <person name="Jiao Y."/>
            <person name="Jia J."/>
        </authorList>
    </citation>
    <scope>NUCLEOTIDE SEQUENCE [LARGE SCALE GENOMIC DNA]</scope>
    <source>
        <strain evidence="2">cv. AL8/78</strain>
    </source>
</reference>
<evidence type="ECO:0000313" key="2">
    <source>
        <dbReference type="Proteomes" id="UP000015105"/>
    </source>
</evidence>
<evidence type="ECO:0000313" key="1">
    <source>
        <dbReference type="EnsemblPlants" id="AET5Gv20138000.1"/>
    </source>
</evidence>
<keyword evidence="2" id="KW-1185">Reference proteome</keyword>
<organism evidence="1 2">
    <name type="scientific">Aegilops tauschii subsp. strangulata</name>
    <name type="common">Goatgrass</name>
    <dbReference type="NCBI Taxonomy" id="200361"/>
    <lineage>
        <taxon>Eukaryota</taxon>
        <taxon>Viridiplantae</taxon>
        <taxon>Streptophyta</taxon>
        <taxon>Embryophyta</taxon>
        <taxon>Tracheophyta</taxon>
        <taxon>Spermatophyta</taxon>
        <taxon>Magnoliopsida</taxon>
        <taxon>Liliopsida</taxon>
        <taxon>Poales</taxon>
        <taxon>Poaceae</taxon>
        <taxon>BOP clade</taxon>
        <taxon>Pooideae</taxon>
        <taxon>Triticodae</taxon>
        <taxon>Triticeae</taxon>
        <taxon>Triticinae</taxon>
        <taxon>Aegilops</taxon>
    </lineage>
</organism>
<dbReference type="STRING" id="200361.A0A453JNS3"/>
<sequence length="43" mass="5124">GMHTNPPISFLLDTHYYYGAVHSVEKLHQSVEIWYATREYLKQ</sequence>
<reference evidence="2" key="1">
    <citation type="journal article" date="2014" name="Science">
        <title>Ancient hybridizations among the ancestral genomes of bread wheat.</title>
        <authorList>
            <consortium name="International Wheat Genome Sequencing Consortium,"/>
            <person name="Marcussen T."/>
            <person name="Sandve S.R."/>
            <person name="Heier L."/>
            <person name="Spannagl M."/>
            <person name="Pfeifer M."/>
            <person name="Jakobsen K.S."/>
            <person name="Wulff B.B."/>
            <person name="Steuernagel B."/>
            <person name="Mayer K.F."/>
            <person name="Olsen O.A."/>
        </authorList>
    </citation>
    <scope>NUCLEOTIDE SEQUENCE [LARGE SCALE GENOMIC DNA]</scope>
    <source>
        <strain evidence="2">cv. AL8/78</strain>
    </source>
</reference>
<dbReference type="Proteomes" id="UP000015105">
    <property type="component" value="Chromosome 5D"/>
</dbReference>
<name>A0A453JNS3_AEGTS</name>
<accession>A0A453JNS3</accession>